<feature type="domain" description="RDD" evidence="6">
    <location>
        <begin position="19"/>
        <end position="149"/>
    </location>
</feature>
<feature type="transmembrane region" description="Helical" evidence="5">
    <location>
        <begin position="26"/>
        <end position="50"/>
    </location>
</feature>
<evidence type="ECO:0000256" key="5">
    <source>
        <dbReference type="SAM" id="Phobius"/>
    </source>
</evidence>
<evidence type="ECO:0000259" key="6">
    <source>
        <dbReference type="Pfam" id="PF06271"/>
    </source>
</evidence>
<sequence>MAEFTTGEAVAVELPIARIPTRATAFLIDLIVQAVLGAVLVFVIATTLLPQGLDKAWTNVALLVTLVLVLAGYPIACETALRGRTAGKLIVGLRVVRADGGPIDFRHALTRGLTGAIVDFWMLGGFGIIAVLTSLCSPEARRVGDVLAGTLVVHDRQSLPLPALVTPPPWLTQWAGGLTLADVPDDLARSVRQYLTRTPTLTPRTQHELGVALVIAVCGALRVAAPQEYPPVQILGAVLAERQRRALPLPPPVSPVNFGAVVAG</sequence>
<keyword evidence="2 5" id="KW-0812">Transmembrane</keyword>
<evidence type="ECO:0000256" key="3">
    <source>
        <dbReference type="ARBA" id="ARBA00022989"/>
    </source>
</evidence>
<keyword evidence="8" id="KW-1185">Reference proteome</keyword>
<dbReference type="RefSeq" id="WP_345494072.1">
    <property type="nucleotide sequence ID" value="NZ_BAABJM010000001.1"/>
</dbReference>
<proteinExistence type="predicted"/>
<protein>
    <submittedName>
        <fullName evidence="7">RDD family protein</fullName>
    </submittedName>
</protein>
<accession>A0ABP9JXZ7</accession>
<organism evidence="7 8">
    <name type="scientific">Nocardia callitridis</name>
    <dbReference type="NCBI Taxonomy" id="648753"/>
    <lineage>
        <taxon>Bacteria</taxon>
        <taxon>Bacillati</taxon>
        <taxon>Actinomycetota</taxon>
        <taxon>Actinomycetes</taxon>
        <taxon>Mycobacteriales</taxon>
        <taxon>Nocardiaceae</taxon>
        <taxon>Nocardia</taxon>
    </lineage>
</organism>
<feature type="transmembrane region" description="Helical" evidence="5">
    <location>
        <begin position="56"/>
        <end position="76"/>
    </location>
</feature>
<evidence type="ECO:0000313" key="8">
    <source>
        <dbReference type="Proteomes" id="UP001500603"/>
    </source>
</evidence>
<dbReference type="Pfam" id="PF06271">
    <property type="entry name" value="RDD"/>
    <property type="match status" value="1"/>
</dbReference>
<feature type="transmembrane region" description="Helical" evidence="5">
    <location>
        <begin position="116"/>
        <end position="135"/>
    </location>
</feature>
<reference evidence="8" key="1">
    <citation type="journal article" date="2019" name="Int. J. Syst. Evol. Microbiol.">
        <title>The Global Catalogue of Microorganisms (GCM) 10K type strain sequencing project: providing services to taxonomists for standard genome sequencing and annotation.</title>
        <authorList>
            <consortium name="The Broad Institute Genomics Platform"/>
            <consortium name="The Broad Institute Genome Sequencing Center for Infectious Disease"/>
            <person name="Wu L."/>
            <person name="Ma J."/>
        </authorList>
    </citation>
    <scope>NUCLEOTIDE SEQUENCE [LARGE SCALE GENOMIC DNA]</scope>
    <source>
        <strain evidence="8">JCM 18298</strain>
    </source>
</reference>
<evidence type="ECO:0000256" key="4">
    <source>
        <dbReference type="ARBA" id="ARBA00023136"/>
    </source>
</evidence>
<evidence type="ECO:0000256" key="1">
    <source>
        <dbReference type="ARBA" id="ARBA00004141"/>
    </source>
</evidence>
<keyword evidence="3 5" id="KW-1133">Transmembrane helix</keyword>
<keyword evidence="4 5" id="KW-0472">Membrane</keyword>
<dbReference type="PANTHER" id="PTHR38480:SF1">
    <property type="entry name" value="SLR0254 PROTEIN"/>
    <property type="match status" value="1"/>
</dbReference>
<dbReference type="PANTHER" id="PTHR38480">
    <property type="entry name" value="SLR0254 PROTEIN"/>
    <property type="match status" value="1"/>
</dbReference>
<dbReference type="EMBL" id="BAABJM010000001">
    <property type="protein sequence ID" value="GAA5046788.1"/>
    <property type="molecule type" value="Genomic_DNA"/>
</dbReference>
<dbReference type="Proteomes" id="UP001500603">
    <property type="component" value="Unassembled WGS sequence"/>
</dbReference>
<comment type="subcellular location">
    <subcellularLocation>
        <location evidence="1">Membrane</location>
        <topology evidence="1">Multi-pass membrane protein</topology>
    </subcellularLocation>
</comment>
<evidence type="ECO:0000313" key="7">
    <source>
        <dbReference type="EMBL" id="GAA5046788.1"/>
    </source>
</evidence>
<gene>
    <name evidence="7" type="ORF">GCM10023318_12550</name>
</gene>
<name>A0ABP9JXZ7_9NOCA</name>
<comment type="caution">
    <text evidence="7">The sequence shown here is derived from an EMBL/GenBank/DDBJ whole genome shotgun (WGS) entry which is preliminary data.</text>
</comment>
<dbReference type="InterPro" id="IPR010432">
    <property type="entry name" value="RDD"/>
</dbReference>
<evidence type="ECO:0000256" key="2">
    <source>
        <dbReference type="ARBA" id="ARBA00022692"/>
    </source>
</evidence>